<evidence type="ECO:0000313" key="5">
    <source>
        <dbReference type="Proteomes" id="UP001162029"/>
    </source>
</evidence>
<feature type="domain" description="ATP-dependent RNA helicase DHX29-like UBA" evidence="3">
    <location>
        <begin position="255"/>
        <end position="309"/>
    </location>
</feature>
<evidence type="ECO:0000259" key="3">
    <source>
        <dbReference type="Pfam" id="PF24899"/>
    </source>
</evidence>
<keyword evidence="1" id="KW-0175">Coiled coil</keyword>
<evidence type="ECO:0000256" key="2">
    <source>
        <dbReference type="SAM" id="MobiDB-lite"/>
    </source>
</evidence>
<keyword evidence="5" id="KW-1185">Reference proteome</keyword>
<dbReference type="GO" id="GO:0016787">
    <property type="term" value="F:hydrolase activity"/>
    <property type="evidence" value="ECO:0007669"/>
    <property type="project" value="UniProtKB-KW"/>
</dbReference>
<sequence>MGRPREPRLVVLAAYVCLKAISYVKVLYAKSDNVHRCSYCMSFVTQRNDKARITAVPRPKRSRPFACVASYPTLKLVVTTAPLRPFERTLPDPYRALWLTLGTSAASTLASRSKGAKKKTTSEKRKAAKTDETATKIKGNESKTEDLAADLEKVDREQKKRPMKLTMDRKFASQKEVEAAKLARMQERKKKLRARENRERANVPCQVMMSAACREMIEEMLKKLGQVQKKTLPVDEKLDFSEQKQLQAAEFQTKIIQRLKAFGFAQTQIHEALQNCSRDLSVSEDAYMSTIFDWLCLNIPEKELPKKFNPEGTQLDVVLSTSSLGSPESARTAVLVQRLMKFGYDHQDALPMANEFIQESPSMCDEELKAPLMVTLLALLQKLFPHVRKYFGLEEIDGAVDAPSDKEELLNQRQDEFFALEAIYTMRS</sequence>
<dbReference type="Pfam" id="PF24899">
    <property type="entry name" value="UBA_DHX29"/>
    <property type="match status" value="1"/>
</dbReference>
<evidence type="ECO:0000256" key="1">
    <source>
        <dbReference type="SAM" id="Coils"/>
    </source>
</evidence>
<dbReference type="GO" id="GO:0004386">
    <property type="term" value="F:helicase activity"/>
    <property type="evidence" value="ECO:0007669"/>
    <property type="project" value="UniProtKB-KW"/>
</dbReference>
<gene>
    <name evidence="4" type="ORF">PDE001_LOCUS5998</name>
</gene>
<dbReference type="AlphaFoldDB" id="A0AAV0UFI6"/>
<dbReference type="EMBL" id="CANTFM010001124">
    <property type="protein sequence ID" value="CAI5735372.1"/>
    <property type="molecule type" value="Genomic_DNA"/>
</dbReference>
<feature type="compositionally biased region" description="Basic and acidic residues" evidence="2">
    <location>
        <begin position="120"/>
        <end position="133"/>
    </location>
</feature>
<comment type="caution">
    <text evidence="4">The sequence shown here is derived from an EMBL/GenBank/DDBJ whole genome shotgun (WGS) entry which is preliminary data.</text>
</comment>
<name>A0AAV0UFI6_9STRA</name>
<protein>
    <recommendedName>
        <fullName evidence="3">ATP-dependent RNA helicase DHX29-like UBA domain-containing protein</fullName>
    </recommendedName>
</protein>
<organism evidence="4 5">
    <name type="scientific">Peronospora destructor</name>
    <dbReference type="NCBI Taxonomy" id="86335"/>
    <lineage>
        <taxon>Eukaryota</taxon>
        <taxon>Sar</taxon>
        <taxon>Stramenopiles</taxon>
        <taxon>Oomycota</taxon>
        <taxon>Peronosporomycetes</taxon>
        <taxon>Peronosporales</taxon>
        <taxon>Peronosporaceae</taxon>
        <taxon>Peronospora</taxon>
    </lineage>
</organism>
<feature type="region of interest" description="Disordered" evidence="2">
    <location>
        <begin position="109"/>
        <end position="133"/>
    </location>
</feature>
<feature type="coiled-coil region" evidence="1">
    <location>
        <begin position="175"/>
        <end position="202"/>
    </location>
</feature>
<dbReference type="InterPro" id="IPR056890">
    <property type="entry name" value="UBA_DHX29-like"/>
</dbReference>
<dbReference type="Proteomes" id="UP001162029">
    <property type="component" value="Unassembled WGS sequence"/>
</dbReference>
<proteinExistence type="predicted"/>
<accession>A0AAV0UFI6</accession>
<reference evidence="4" key="1">
    <citation type="submission" date="2022-12" db="EMBL/GenBank/DDBJ databases">
        <authorList>
            <person name="Webb A."/>
        </authorList>
    </citation>
    <scope>NUCLEOTIDE SEQUENCE</scope>
    <source>
        <strain evidence="4">Pd1</strain>
    </source>
</reference>
<evidence type="ECO:0000313" key="4">
    <source>
        <dbReference type="EMBL" id="CAI5735372.1"/>
    </source>
</evidence>